<protein>
    <submittedName>
        <fullName evidence="1">Uncharacterized protein</fullName>
    </submittedName>
</protein>
<proteinExistence type="predicted"/>
<reference evidence="1" key="1">
    <citation type="submission" date="2020-11" db="EMBL/GenBank/DDBJ databases">
        <authorList>
            <person name="Tran Van P."/>
        </authorList>
    </citation>
    <scope>NUCLEOTIDE SEQUENCE</scope>
</reference>
<evidence type="ECO:0000313" key="1">
    <source>
        <dbReference type="EMBL" id="CAD7207350.1"/>
    </source>
</evidence>
<dbReference type="EMBL" id="OA598942">
    <property type="protein sequence ID" value="CAD7207350.1"/>
    <property type="molecule type" value="Genomic_DNA"/>
</dbReference>
<name>A0A7R8ZJ58_TIMDO</name>
<dbReference type="Gene3D" id="1.10.510.10">
    <property type="entry name" value="Transferase(Phosphotransferase) domain 1"/>
    <property type="match status" value="1"/>
</dbReference>
<organism evidence="1">
    <name type="scientific">Timema douglasi</name>
    <name type="common">Walking stick</name>
    <dbReference type="NCBI Taxonomy" id="61478"/>
    <lineage>
        <taxon>Eukaryota</taxon>
        <taxon>Metazoa</taxon>
        <taxon>Ecdysozoa</taxon>
        <taxon>Arthropoda</taxon>
        <taxon>Hexapoda</taxon>
        <taxon>Insecta</taxon>
        <taxon>Pterygota</taxon>
        <taxon>Neoptera</taxon>
        <taxon>Polyneoptera</taxon>
        <taxon>Phasmatodea</taxon>
        <taxon>Timematodea</taxon>
        <taxon>Timematoidea</taxon>
        <taxon>Timematidae</taxon>
        <taxon>Timema</taxon>
    </lineage>
</organism>
<gene>
    <name evidence="1" type="ORF">TDIB3V08_LOCUS13498</name>
</gene>
<accession>A0A7R8ZJ58</accession>
<sequence>MEQYLKYVNSLGFETRPDYSHCRKLLRQGIKDSHFVDDGKLVFGANPKVPLTKKLGVHDTLARGKLSLKVPHEMSSNAGSETFILSRPPSILVTCLFPQRPMKRKSAEEPENICEVKPRKMSRNVLRQPCVAHNFNRRIQQVSEDTGKHRPPWLPANVRQTSELQPSGWQHHCSVV</sequence>
<dbReference type="AlphaFoldDB" id="A0A7R8ZJ58"/>